<reference evidence="5" key="1">
    <citation type="submission" date="2022-10" db="EMBL/GenBank/DDBJ databases">
        <title>WGS of marine actinomycetes from Thailand.</title>
        <authorList>
            <person name="Thawai C."/>
        </authorList>
    </citation>
    <scope>NUCLEOTIDE SEQUENCE</scope>
    <source>
        <strain evidence="5">SW21</strain>
    </source>
</reference>
<dbReference type="PROSITE" id="PS51462">
    <property type="entry name" value="NUDIX"/>
    <property type="match status" value="1"/>
</dbReference>
<accession>A0A9X3D0G2</accession>
<dbReference type="Gene3D" id="3.90.79.10">
    <property type="entry name" value="Nucleoside Triphosphate Pyrophosphohydrolase"/>
    <property type="match status" value="1"/>
</dbReference>
<dbReference type="InterPro" id="IPR020084">
    <property type="entry name" value="NUDIX_hydrolase_CS"/>
</dbReference>
<evidence type="ECO:0000256" key="2">
    <source>
        <dbReference type="ARBA" id="ARBA00022801"/>
    </source>
</evidence>
<evidence type="ECO:0000256" key="3">
    <source>
        <dbReference type="RuleBase" id="RU003476"/>
    </source>
</evidence>
<evidence type="ECO:0000256" key="1">
    <source>
        <dbReference type="ARBA" id="ARBA00005582"/>
    </source>
</evidence>
<dbReference type="PANTHER" id="PTHR43736">
    <property type="entry name" value="ADP-RIBOSE PYROPHOSPHATASE"/>
    <property type="match status" value="1"/>
</dbReference>
<keyword evidence="6" id="KW-1185">Reference proteome</keyword>
<dbReference type="PANTHER" id="PTHR43736:SF1">
    <property type="entry name" value="DIHYDRONEOPTERIN TRIPHOSPHATE DIPHOSPHATASE"/>
    <property type="match status" value="1"/>
</dbReference>
<dbReference type="Pfam" id="PF00293">
    <property type="entry name" value="NUDIX"/>
    <property type="match status" value="1"/>
</dbReference>
<dbReference type="InterPro" id="IPR020476">
    <property type="entry name" value="Nudix_hydrolase"/>
</dbReference>
<protein>
    <submittedName>
        <fullName evidence="5">NUDIX hydrolase</fullName>
    </submittedName>
</protein>
<organism evidence="5 6">
    <name type="scientific">Gordonia aquimaris</name>
    <dbReference type="NCBI Taxonomy" id="2984863"/>
    <lineage>
        <taxon>Bacteria</taxon>
        <taxon>Bacillati</taxon>
        <taxon>Actinomycetota</taxon>
        <taxon>Actinomycetes</taxon>
        <taxon>Mycobacteriales</taxon>
        <taxon>Gordoniaceae</taxon>
        <taxon>Gordonia</taxon>
    </lineage>
</organism>
<dbReference type="InterPro" id="IPR015797">
    <property type="entry name" value="NUDIX_hydrolase-like_dom_sf"/>
</dbReference>
<gene>
    <name evidence="5" type="ORF">OSB52_01685</name>
</gene>
<dbReference type="GO" id="GO:0016787">
    <property type="term" value="F:hydrolase activity"/>
    <property type="evidence" value="ECO:0007669"/>
    <property type="project" value="UniProtKB-KW"/>
</dbReference>
<dbReference type="RefSeq" id="WP_266059836.1">
    <property type="nucleotide sequence ID" value="NZ_JAPKFM010000001.1"/>
</dbReference>
<evidence type="ECO:0000313" key="5">
    <source>
        <dbReference type="EMBL" id="MCX2962798.1"/>
    </source>
</evidence>
<name>A0A9X3D0G2_9ACTN</name>
<comment type="caution">
    <text evidence="5">The sequence shown here is derived from an EMBL/GenBank/DDBJ whole genome shotgun (WGS) entry which is preliminary data.</text>
</comment>
<evidence type="ECO:0000259" key="4">
    <source>
        <dbReference type="PROSITE" id="PS51462"/>
    </source>
</evidence>
<dbReference type="InterPro" id="IPR000086">
    <property type="entry name" value="NUDIX_hydrolase_dom"/>
</dbReference>
<dbReference type="PROSITE" id="PS00893">
    <property type="entry name" value="NUDIX_BOX"/>
    <property type="match status" value="1"/>
</dbReference>
<dbReference type="AlphaFoldDB" id="A0A9X3D0G2"/>
<dbReference type="Proteomes" id="UP001143347">
    <property type="component" value="Unassembled WGS sequence"/>
</dbReference>
<proteinExistence type="inferred from homology"/>
<comment type="similarity">
    <text evidence="1 3">Belongs to the Nudix hydrolase family.</text>
</comment>
<keyword evidence="2 3" id="KW-0378">Hydrolase</keyword>
<dbReference type="PRINTS" id="PR00502">
    <property type="entry name" value="NUDIXFAMILY"/>
</dbReference>
<evidence type="ECO:0000313" key="6">
    <source>
        <dbReference type="Proteomes" id="UP001143347"/>
    </source>
</evidence>
<dbReference type="CDD" id="cd04673">
    <property type="entry name" value="NUDIX_ADPRase"/>
    <property type="match status" value="1"/>
</dbReference>
<sequence length="140" mass="15225">MTRRIVGVGAIVWDADDRLLLVQRRHPPQAGRWTVPGGKLEPGETLSAAVTREVAEETGLRVDVGEKAWVVDIPADDDVVFEVHDFVAEVRAGTLRAGDDAADARWVSVAELGELPLTAGLIEHLERHGLMRTAATERTT</sequence>
<dbReference type="SUPFAM" id="SSF55811">
    <property type="entry name" value="Nudix"/>
    <property type="match status" value="1"/>
</dbReference>
<feature type="domain" description="Nudix hydrolase" evidence="4">
    <location>
        <begin position="3"/>
        <end position="130"/>
    </location>
</feature>
<dbReference type="EMBL" id="JAPKFM010000001">
    <property type="protein sequence ID" value="MCX2962798.1"/>
    <property type="molecule type" value="Genomic_DNA"/>
</dbReference>